<evidence type="ECO:0000259" key="2">
    <source>
        <dbReference type="PROSITE" id="PS50975"/>
    </source>
</evidence>
<comment type="caution">
    <text evidence="3">The sequence shown here is derived from an EMBL/GenBank/DDBJ whole genome shotgun (WGS) entry which is preliminary data.</text>
</comment>
<sequence length="319" mass="34009">MADLRLLLGSAGRRVALLRCFRESAAALGATLEVHATDLAPEWSAACASADAVHAAPAATTPAYVEATLAICARERIDLLVPTIDTELYALALARDRFAAVGTHVAVADAELVAMARDKLETARFLDRAGVPTPTTAAAEAVDEDWRWPAIAKPRGGSSSRGLARLGSLAELAALPRPEPYIVQHLLGGQEYTVNLFFDDAGTLRCAVPHRRVAVRAGEVEKGVTERHEALLDVARRLGAAVRGRVRGAWCFQAFVGSDGAPSVFEINARFGGGYPLAHRAGATFARWLLEERLGQATSAADVWDAGVTMLRYDDAVFL</sequence>
<feature type="domain" description="ATP-grasp" evidence="2">
    <location>
        <begin position="123"/>
        <end position="294"/>
    </location>
</feature>
<dbReference type="PROSITE" id="PS50975">
    <property type="entry name" value="ATP_GRASP"/>
    <property type="match status" value="1"/>
</dbReference>
<dbReference type="Pfam" id="PF15632">
    <property type="entry name" value="ATPgrasp_Ter"/>
    <property type="match status" value="1"/>
</dbReference>
<keyword evidence="1" id="KW-0067">ATP-binding</keyword>
<dbReference type="Gene3D" id="3.30.1490.20">
    <property type="entry name" value="ATP-grasp fold, A domain"/>
    <property type="match status" value="1"/>
</dbReference>
<evidence type="ECO:0000313" key="4">
    <source>
        <dbReference type="Proteomes" id="UP000759103"/>
    </source>
</evidence>
<evidence type="ECO:0000256" key="1">
    <source>
        <dbReference type="PROSITE-ProRule" id="PRU00409"/>
    </source>
</evidence>
<dbReference type="InterPro" id="IPR011761">
    <property type="entry name" value="ATP-grasp"/>
</dbReference>
<dbReference type="InterPro" id="IPR048764">
    <property type="entry name" value="PylC_N"/>
</dbReference>
<dbReference type="Proteomes" id="UP000759103">
    <property type="component" value="Unassembled WGS sequence"/>
</dbReference>
<organism evidence="3 4">
    <name type="scientific">Sphingomonas citri</name>
    <dbReference type="NCBI Taxonomy" id="2862499"/>
    <lineage>
        <taxon>Bacteria</taxon>
        <taxon>Pseudomonadati</taxon>
        <taxon>Pseudomonadota</taxon>
        <taxon>Alphaproteobacteria</taxon>
        <taxon>Sphingomonadales</taxon>
        <taxon>Sphingomonadaceae</taxon>
        <taxon>Sphingomonas</taxon>
    </lineage>
</organism>
<dbReference type="Gene3D" id="3.30.470.20">
    <property type="entry name" value="ATP-grasp fold, B domain"/>
    <property type="match status" value="1"/>
</dbReference>
<keyword evidence="1" id="KW-0547">Nucleotide-binding</keyword>
<accession>A0ABS7BK93</accession>
<keyword evidence="4" id="KW-1185">Reference proteome</keyword>
<dbReference type="Gene3D" id="3.40.50.20">
    <property type="match status" value="1"/>
</dbReference>
<protein>
    <submittedName>
        <fullName evidence="3">ATP-grasp domain-containing protein</fullName>
    </submittedName>
</protein>
<dbReference type="InterPro" id="IPR013815">
    <property type="entry name" value="ATP_grasp_subdomain_1"/>
</dbReference>
<proteinExistence type="predicted"/>
<dbReference type="Pfam" id="PF21360">
    <property type="entry name" value="PylC-like_N"/>
    <property type="match status" value="1"/>
</dbReference>
<dbReference type="RefSeq" id="WP_219747348.1">
    <property type="nucleotide sequence ID" value="NZ_JAHXZN010000001.1"/>
</dbReference>
<reference evidence="3 4" key="1">
    <citation type="submission" date="2021-07" db="EMBL/GenBank/DDBJ databases">
        <title>Sphingomonas sp.</title>
        <authorList>
            <person name="Feng G."/>
            <person name="Li J."/>
            <person name="Pan M."/>
        </authorList>
    </citation>
    <scope>NUCLEOTIDE SEQUENCE [LARGE SCALE GENOMIC DNA]</scope>
    <source>
        <strain evidence="3 4">RRHST34</strain>
    </source>
</reference>
<dbReference type="EMBL" id="JAHXZN010000001">
    <property type="protein sequence ID" value="MBW6529887.1"/>
    <property type="molecule type" value="Genomic_DNA"/>
</dbReference>
<dbReference type="SUPFAM" id="SSF56059">
    <property type="entry name" value="Glutathione synthetase ATP-binding domain-like"/>
    <property type="match status" value="1"/>
</dbReference>
<name>A0ABS7BK93_9SPHN</name>
<gene>
    <name evidence="3" type="ORF">KZ820_04000</name>
</gene>
<evidence type="ECO:0000313" key="3">
    <source>
        <dbReference type="EMBL" id="MBW6529887.1"/>
    </source>
</evidence>